<evidence type="ECO:0000313" key="1">
    <source>
        <dbReference type="EMBL" id="KAK2565704.1"/>
    </source>
</evidence>
<gene>
    <name evidence="1" type="ORF">P5673_010880</name>
</gene>
<dbReference type="AlphaFoldDB" id="A0AAD9QQW4"/>
<reference evidence="1" key="1">
    <citation type="journal article" date="2023" name="G3 (Bethesda)">
        <title>Whole genome assembly and annotation of the endangered Caribbean coral Acropora cervicornis.</title>
        <authorList>
            <person name="Selwyn J.D."/>
            <person name="Vollmer S.V."/>
        </authorList>
    </citation>
    <scope>NUCLEOTIDE SEQUENCE</scope>
    <source>
        <strain evidence="1">K2</strain>
    </source>
</reference>
<evidence type="ECO:0000313" key="2">
    <source>
        <dbReference type="Proteomes" id="UP001249851"/>
    </source>
</evidence>
<reference evidence="1" key="2">
    <citation type="journal article" date="2023" name="Science">
        <title>Genomic signatures of disease resistance in endangered staghorn corals.</title>
        <authorList>
            <person name="Vollmer S.V."/>
            <person name="Selwyn J.D."/>
            <person name="Despard B.A."/>
            <person name="Roesel C.L."/>
        </authorList>
    </citation>
    <scope>NUCLEOTIDE SEQUENCE</scope>
    <source>
        <strain evidence="1">K2</strain>
    </source>
</reference>
<sequence>MPFKQVRLNTSDPPWINEKFKTLISSDSKLSTEMTKIAISITAIKSTVKGNHPTAVLKHANVPCVDILNFYCTAIRPVLEYCVPLFRRALPQYLNEDIERVQKRVVSIINPHMSY</sequence>
<dbReference type="Proteomes" id="UP001249851">
    <property type="component" value="Unassembled WGS sequence"/>
</dbReference>
<dbReference type="EMBL" id="JARQWQ010000019">
    <property type="protein sequence ID" value="KAK2565704.1"/>
    <property type="molecule type" value="Genomic_DNA"/>
</dbReference>
<comment type="caution">
    <text evidence="1">The sequence shown here is derived from an EMBL/GenBank/DDBJ whole genome shotgun (WGS) entry which is preliminary data.</text>
</comment>
<keyword evidence="2" id="KW-1185">Reference proteome</keyword>
<organism evidence="1 2">
    <name type="scientific">Acropora cervicornis</name>
    <name type="common">Staghorn coral</name>
    <dbReference type="NCBI Taxonomy" id="6130"/>
    <lineage>
        <taxon>Eukaryota</taxon>
        <taxon>Metazoa</taxon>
        <taxon>Cnidaria</taxon>
        <taxon>Anthozoa</taxon>
        <taxon>Hexacorallia</taxon>
        <taxon>Scleractinia</taxon>
        <taxon>Astrocoeniina</taxon>
        <taxon>Acroporidae</taxon>
        <taxon>Acropora</taxon>
    </lineage>
</organism>
<proteinExistence type="predicted"/>
<protein>
    <submittedName>
        <fullName evidence="1">Uncharacterized protein</fullName>
    </submittedName>
</protein>
<accession>A0AAD9QQW4</accession>
<name>A0AAD9QQW4_ACRCE</name>